<evidence type="ECO:0000256" key="5">
    <source>
        <dbReference type="ARBA" id="ARBA00022597"/>
    </source>
</evidence>
<evidence type="ECO:0000259" key="18">
    <source>
        <dbReference type="Pfam" id="PF22461"/>
    </source>
</evidence>
<keyword evidence="13" id="KW-0998">Cell outer membrane</keyword>
<keyword evidence="9" id="KW-0406">Ion transport</keyword>
<evidence type="ECO:0000256" key="12">
    <source>
        <dbReference type="ARBA" id="ARBA00023139"/>
    </source>
</evidence>
<keyword evidence="4" id="KW-1134">Transmembrane beta strand</keyword>
<dbReference type="GO" id="GO:0015159">
    <property type="term" value="F:polysaccharide transmembrane transporter activity"/>
    <property type="evidence" value="ECO:0007669"/>
    <property type="project" value="InterPro"/>
</dbReference>
<evidence type="ECO:0000256" key="2">
    <source>
        <dbReference type="ARBA" id="ARBA00009450"/>
    </source>
</evidence>
<dbReference type="InterPro" id="IPR049712">
    <property type="entry name" value="Poly_export"/>
</dbReference>
<dbReference type="Gene3D" id="3.10.560.10">
    <property type="entry name" value="Outer membrane lipoprotein wza domain like"/>
    <property type="match status" value="4"/>
</dbReference>
<dbReference type="GO" id="GO:0015288">
    <property type="term" value="F:porin activity"/>
    <property type="evidence" value="ECO:0007669"/>
    <property type="project" value="UniProtKB-KW"/>
</dbReference>
<evidence type="ECO:0000256" key="1">
    <source>
        <dbReference type="ARBA" id="ARBA00004571"/>
    </source>
</evidence>
<evidence type="ECO:0000256" key="3">
    <source>
        <dbReference type="ARBA" id="ARBA00022448"/>
    </source>
</evidence>
<evidence type="ECO:0000256" key="10">
    <source>
        <dbReference type="ARBA" id="ARBA00023114"/>
    </source>
</evidence>
<dbReference type="GO" id="GO:0046930">
    <property type="term" value="C:pore complex"/>
    <property type="evidence" value="ECO:0007669"/>
    <property type="project" value="UniProtKB-KW"/>
</dbReference>
<dbReference type="GO" id="GO:0009279">
    <property type="term" value="C:cell outer membrane"/>
    <property type="evidence" value="ECO:0007669"/>
    <property type="project" value="UniProtKB-SubCell"/>
</dbReference>
<organism evidence="19">
    <name type="scientific">Magnetococcus massalia (strain MO-1)</name>
    <dbReference type="NCBI Taxonomy" id="451514"/>
    <lineage>
        <taxon>Bacteria</taxon>
        <taxon>Pseudomonadati</taxon>
        <taxon>Pseudomonadota</taxon>
        <taxon>Magnetococcia</taxon>
        <taxon>Magnetococcales</taxon>
        <taxon>Magnetococcaceae</taxon>
        <taxon>Magnetococcus</taxon>
    </lineage>
</organism>
<evidence type="ECO:0000256" key="11">
    <source>
        <dbReference type="ARBA" id="ARBA00023136"/>
    </source>
</evidence>
<accession>A0A1S7LJ53</accession>
<dbReference type="InterPro" id="IPR019554">
    <property type="entry name" value="Soluble_ligand-bd"/>
</dbReference>
<dbReference type="InterPro" id="IPR054765">
    <property type="entry name" value="SLBB_dom"/>
</dbReference>
<keyword evidence="14" id="KW-0449">Lipoprotein</keyword>
<name>A0A1S7LJ53_MAGMO</name>
<evidence type="ECO:0000256" key="4">
    <source>
        <dbReference type="ARBA" id="ARBA00022452"/>
    </source>
</evidence>
<evidence type="ECO:0000256" key="6">
    <source>
        <dbReference type="ARBA" id="ARBA00022692"/>
    </source>
</evidence>
<feature type="region of interest" description="Disordered" evidence="15">
    <location>
        <begin position="63"/>
        <end position="83"/>
    </location>
</feature>
<keyword evidence="10" id="KW-0626">Porin</keyword>
<evidence type="ECO:0000256" key="8">
    <source>
        <dbReference type="ARBA" id="ARBA00023047"/>
    </source>
</evidence>
<dbReference type="PANTHER" id="PTHR33619">
    <property type="entry name" value="POLYSACCHARIDE EXPORT PROTEIN GFCE-RELATED"/>
    <property type="match status" value="1"/>
</dbReference>
<feature type="domain" description="Polysaccharide export protein N-terminal" evidence="16">
    <location>
        <begin position="162"/>
        <end position="226"/>
    </location>
</feature>
<comment type="similarity">
    <text evidence="2">Belongs to the BexD/CtrA/VexA family.</text>
</comment>
<keyword evidence="3" id="KW-0813">Transport</keyword>
<dbReference type="Pfam" id="PF10531">
    <property type="entry name" value="SLBB"/>
    <property type="match status" value="3"/>
</dbReference>
<reference evidence="19" key="1">
    <citation type="submission" date="2015-04" db="EMBL/GenBank/DDBJ databases">
        <authorList>
            <person name="Syromyatnikov M.Y."/>
            <person name="Popov V.N."/>
        </authorList>
    </citation>
    <scope>NUCLEOTIDE SEQUENCE</scope>
    <source>
        <strain evidence="19">MO-1</strain>
    </source>
</reference>
<keyword evidence="5" id="KW-0762">Sugar transport</keyword>
<dbReference type="EMBL" id="LO017727">
    <property type="protein sequence ID" value="CRH06915.1"/>
    <property type="molecule type" value="Genomic_DNA"/>
</dbReference>
<gene>
    <name evidence="19" type="ORF">MAGMO_2765</name>
</gene>
<sequence length="948" mass="104635">MNGHFRVSSIRFQQLALALLLMMSLLTWGAPAELAAQSMDPRLLQQLQQGGYSPMLQGQSLGGLGQNGQFGQGATPNPALSPLDRLRQQRDLKRAQDDEQKRLKQLRQLQGLEPLQEESPLEEIYGKLLKLYLPQDRQPLRHFGYDIFATQVDSSPVMTGAVGDDYVLGIGDQLVVTLHGQVSESKVYQVDREGRLYIPQLGPVAAAGQRFSDLRGELKRRVEKSMLATELFLSIGQVRMMDVMVAGEVKEPGVYQLPSLSTLLDALSRAGGIKQIGSLRNIRVLRGGKARKLDLYNLLFDTNPGMNLTIQPGDRIIVPPIGDTVAVAGDVKRSGIYELNGRPASLARILKWAGGPLRAGENRVLALASNRQGEQSLVEPKSLKGTRAKNGTLYLVRHVTRTASGNIRLVGHVHTKGLFSLSRTHDLKTLLGKTGGLLKPNAYLPFAVIHTTDPVSRVRRLEPISLLHILQGKSNRQLRDGDELIVLGQEEVRYLSSPWVAEVLKKAPEERYRYEASSNDSLQRPVKELSDEDKLEQMLESRRQDDISLTVAECKGLKRLSYLVRMSGASRFLSNHLRYAGEEQAMELELECPFLFNKYPDMLPLMLEHAVLVSGEVRDSGLYPVANAIDLGALIATAGDFTLSADRGQVELQQLQSQGGQGGHHQKVVRNTVQVTKPGAVDIAVHPRDSVRVHPVYSDLETDTVLVLGELRRPGHYSIRRGERLSELLKRAGGLTPYAYPYGAVLSRESVKKMEKEGFLKTAKELKSQLASSFSSSKGSKQDDVAEQIKVVGKLIQDLESAEPAGRVEAEFDPLVLQRYPERDLIIEPGDVLRIPKRPNFVTVSGEVLHPGNFQHLPGKDVQHYLASAGGFREYAEEDRIFLVKPNGAAQPLKPSMWDYTPVNIPPGSLVVVPKELRVIEPLELTVSIANVLKDLAVSAASIAVINK</sequence>
<evidence type="ECO:0000256" key="15">
    <source>
        <dbReference type="SAM" id="MobiDB-lite"/>
    </source>
</evidence>
<feature type="domain" description="Soluble ligand binding" evidence="17">
    <location>
        <begin position="705"/>
        <end position="748"/>
    </location>
</feature>
<evidence type="ECO:0000259" key="16">
    <source>
        <dbReference type="Pfam" id="PF02563"/>
    </source>
</evidence>
<dbReference type="PANTHER" id="PTHR33619:SF3">
    <property type="entry name" value="POLYSACCHARIDE EXPORT PROTEIN GFCE-RELATED"/>
    <property type="match status" value="1"/>
</dbReference>
<evidence type="ECO:0000256" key="7">
    <source>
        <dbReference type="ARBA" id="ARBA00022729"/>
    </source>
</evidence>
<feature type="domain" description="SLBB" evidence="18">
    <location>
        <begin position="243"/>
        <end position="318"/>
    </location>
</feature>
<keyword evidence="11" id="KW-0472">Membrane</keyword>
<evidence type="ECO:0000256" key="14">
    <source>
        <dbReference type="ARBA" id="ARBA00023288"/>
    </source>
</evidence>
<keyword evidence="7" id="KW-0732">Signal</keyword>
<dbReference type="Pfam" id="PF02563">
    <property type="entry name" value="Poly_export"/>
    <property type="match status" value="1"/>
</dbReference>
<keyword evidence="12" id="KW-0564">Palmitate</keyword>
<evidence type="ECO:0000256" key="13">
    <source>
        <dbReference type="ARBA" id="ARBA00023237"/>
    </source>
</evidence>
<keyword evidence="6" id="KW-0812">Transmembrane</keyword>
<evidence type="ECO:0000259" key="17">
    <source>
        <dbReference type="Pfam" id="PF10531"/>
    </source>
</evidence>
<proteinExistence type="inferred from homology"/>
<dbReference type="GO" id="GO:0006811">
    <property type="term" value="P:monoatomic ion transport"/>
    <property type="evidence" value="ECO:0007669"/>
    <property type="project" value="UniProtKB-KW"/>
</dbReference>
<protein>
    <submittedName>
        <fullName evidence="19">Putative periplasmic protein involved in polysaccharide export</fullName>
    </submittedName>
</protein>
<evidence type="ECO:0000313" key="19">
    <source>
        <dbReference type="EMBL" id="CRH06915.1"/>
    </source>
</evidence>
<evidence type="ECO:0000256" key="9">
    <source>
        <dbReference type="ARBA" id="ARBA00023065"/>
    </source>
</evidence>
<feature type="domain" description="Soluble ligand binding" evidence="17">
    <location>
        <begin position="842"/>
        <end position="888"/>
    </location>
</feature>
<dbReference type="InterPro" id="IPR003715">
    <property type="entry name" value="Poly_export_N"/>
</dbReference>
<dbReference type="AlphaFoldDB" id="A0A1S7LJ53"/>
<keyword evidence="8" id="KW-0625">Polysaccharide transport</keyword>
<feature type="domain" description="Soluble ligand binding" evidence="17">
    <location>
        <begin position="613"/>
        <end position="660"/>
    </location>
</feature>
<dbReference type="Pfam" id="PF22461">
    <property type="entry name" value="SLBB_2"/>
    <property type="match status" value="1"/>
</dbReference>
<comment type="subcellular location">
    <subcellularLocation>
        <location evidence="1">Cell outer membrane</location>
        <topology evidence="1">Multi-pass membrane protein</topology>
    </subcellularLocation>
</comment>